<evidence type="ECO:0000313" key="3">
    <source>
        <dbReference type="Proteomes" id="UP000268372"/>
    </source>
</evidence>
<feature type="signal peptide" evidence="1">
    <location>
        <begin position="1"/>
        <end position="23"/>
    </location>
</feature>
<dbReference type="EMBL" id="RQTJ01000016">
    <property type="protein sequence ID" value="RRA94651.1"/>
    <property type="molecule type" value="Genomic_DNA"/>
</dbReference>
<organism evidence="2 3">
    <name type="scientific">Paenimyroides viscosum</name>
    <dbReference type="NCBI Taxonomy" id="2488729"/>
    <lineage>
        <taxon>Bacteria</taxon>
        <taxon>Pseudomonadati</taxon>
        <taxon>Bacteroidota</taxon>
        <taxon>Flavobacteriia</taxon>
        <taxon>Flavobacteriales</taxon>
        <taxon>Flavobacteriaceae</taxon>
        <taxon>Paenimyroides</taxon>
    </lineage>
</organism>
<dbReference type="RefSeq" id="WP_124899550.1">
    <property type="nucleotide sequence ID" value="NZ_RQTJ01000016.1"/>
</dbReference>
<evidence type="ECO:0000313" key="2">
    <source>
        <dbReference type="EMBL" id="RRA94651.1"/>
    </source>
</evidence>
<dbReference type="OrthoDB" id="1122951at2"/>
<protein>
    <submittedName>
        <fullName evidence="2">Uncharacterized protein</fullName>
    </submittedName>
</protein>
<gene>
    <name evidence="2" type="ORF">EG242_08930</name>
</gene>
<dbReference type="PROSITE" id="PS51257">
    <property type="entry name" value="PROKAR_LIPOPROTEIN"/>
    <property type="match status" value="1"/>
</dbReference>
<evidence type="ECO:0000256" key="1">
    <source>
        <dbReference type="SAM" id="SignalP"/>
    </source>
</evidence>
<comment type="caution">
    <text evidence="2">The sequence shown here is derived from an EMBL/GenBank/DDBJ whole genome shotgun (WGS) entry which is preliminary data.</text>
</comment>
<keyword evidence="3" id="KW-1185">Reference proteome</keyword>
<dbReference type="AlphaFoldDB" id="A0A3P1B0F4"/>
<name>A0A3P1B0F4_9FLAO</name>
<keyword evidence="1" id="KW-0732">Signal</keyword>
<accession>A0A3P1B0F4</accession>
<proteinExistence type="predicted"/>
<feature type="chain" id="PRO_5018023538" evidence="1">
    <location>
        <begin position="24"/>
        <end position="231"/>
    </location>
</feature>
<reference evidence="2 3" key="1">
    <citation type="submission" date="2018-11" db="EMBL/GenBank/DDBJ databases">
        <title>Flavobacterium sp. nov., YIM 102796 draft genome.</title>
        <authorList>
            <person name="Li G."/>
            <person name="Jiang Y."/>
        </authorList>
    </citation>
    <scope>NUCLEOTIDE SEQUENCE [LARGE SCALE GENOMIC DNA]</scope>
    <source>
        <strain evidence="2 3">YIM 102796</strain>
    </source>
</reference>
<dbReference type="Proteomes" id="UP000268372">
    <property type="component" value="Unassembled WGS sequence"/>
</dbReference>
<sequence length="231" mass="24277">MKKVFLSLATIAFVAAGSLTVTSCGGDDSSPVTPPPPPVNVLTENFIQVNNDQEEIVYSLLAYHANGASGAPIKEYATTDGTKYIMFEMISHNGTAVGTLSSATAQTWVTIATIVDDSVPVDSTADSGKIGGGRYFAPFTEGANTQVISAYTDMNDTDYDFADTFEFDITALSFGQTGAATYVLTGADESDSSITLTTNLNGNMPSFYSLDASSAKGTKLSKKDAKFTLVK</sequence>